<organism evidence="8 9">
    <name type="scientific">Eubacterium ventriosum</name>
    <dbReference type="NCBI Taxonomy" id="39496"/>
    <lineage>
        <taxon>Bacteria</taxon>
        <taxon>Bacillati</taxon>
        <taxon>Bacillota</taxon>
        <taxon>Clostridia</taxon>
        <taxon>Eubacteriales</taxon>
        <taxon>Eubacteriaceae</taxon>
        <taxon>Eubacterium</taxon>
    </lineage>
</organism>
<evidence type="ECO:0000259" key="7">
    <source>
        <dbReference type="Pfam" id="PF04545"/>
    </source>
</evidence>
<feature type="domain" description="RNA polymerase sigma-70 region 3" evidence="5">
    <location>
        <begin position="98"/>
        <end position="165"/>
    </location>
</feature>
<dbReference type="PANTHER" id="PTHR30385">
    <property type="entry name" value="SIGMA FACTOR F FLAGELLAR"/>
    <property type="match status" value="1"/>
</dbReference>
<accession>A0A413T6T3</accession>
<dbReference type="SUPFAM" id="SSF88659">
    <property type="entry name" value="Sigma3 and sigma4 domains of RNA polymerase sigma factors"/>
    <property type="match status" value="2"/>
</dbReference>
<dbReference type="RefSeq" id="WP_118030429.1">
    <property type="nucleotide sequence ID" value="NZ_QSFV01000016.1"/>
</dbReference>
<dbReference type="Pfam" id="PF04542">
    <property type="entry name" value="Sigma70_r2"/>
    <property type="match status" value="1"/>
</dbReference>
<dbReference type="Gene3D" id="1.20.140.160">
    <property type="match status" value="1"/>
</dbReference>
<dbReference type="InterPro" id="IPR013325">
    <property type="entry name" value="RNA_pol_sigma_r2"/>
</dbReference>
<feature type="domain" description="RNA polymerase sigma-70 region 2" evidence="6">
    <location>
        <begin position="23"/>
        <end position="85"/>
    </location>
</feature>
<comment type="caution">
    <text evidence="8">The sequence shown here is derived from an EMBL/GenBank/DDBJ whole genome shotgun (WGS) entry which is preliminary data.</text>
</comment>
<dbReference type="Proteomes" id="UP000285740">
    <property type="component" value="Unassembled WGS sequence"/>
</dbReference>
<sequence length="293" mass="34755">MSNEQLAVYLKEHPEDTARLELLYIKNRGFLYKYIKRFFPCEEVEDLMQESYFPMIKAIKSYDENKGKFLTWFGWYLHEHLKRYVYSYSGVGINTNDLINKYNRTITELEELGEIPTDTRIAHKMGVSVEKVQELAKLQKSRVNISTDKEIQEGIALLDTQADKSQNVESTVLDAMEKEELKRDIWECVERLPEKHAEVIIRHYKNQEQYKDIAEDLEISYQRVTQRKIEAFRKMREDARTVRQLRPYIDNIRGEALKGNGVGRFKVTWTSSTERVALQRLERKKLLQEIANF</sequence>
<dbReference type="GO" id="GO:0006352">
    <property type="term" value="P:DNA-templated transcription initiation"/>
    <property type="evidence" value="ECO:0007669"/>
    <property type="project" value="InterPro"/>
</dbReference>
<dbReference type="GO" id="GO:0016987">
    <property type="term" value="F:sigma factor activity"/>
    <property type="evidence" value="ECO:0007669"/>
    <property type="project" value="UniProtKB-KW"/>
</dbReference>
<protein>
    <recommendedName>
        <fullName evidence="10">Sigma-70 family RNA polymerase sigma factor</fullName>
    </recommendedName>
</protein>
<keyword evidence="3" id="KW-0238">DNA-binding</keyword>
<keyword evidence="1" id="KW-0805">Transcription regulation</keyword>
<evidence type="ECO:0000259" key="6">
    <source>
        <dbReference type="Pfam" id="PF04542"/>
    </source>
</evidence>
<evidence type="ECO:0000256" key="3">
    <source>
        <dbReference type="ARBA" id="ARBA00023125"/>
    </source>
</evidence>
<evidence type="ECO:0000313" key="9">
    <source>
        <dbReference type="Proteomes" id="UP000285740"/>
    </source>
</evidence>
<dbReference type="InterPro" id="IPR007630">
    <property type="entry name" value="RNA_pol_sigma70_r4"/>
</dbReference>
<name>A0A413T6T3_9FIRM</name>
<dbReference type="GO" id="GO:0003677">
    <property type="term" value="F:DNA binding"/>
    <property type="evidence" value="ECO:0007669"/>
    <property type="project" value="UniProtKB-KW"/>
</dbReference>
<gene>
    <name evidence="8" type="ORF">DW918_06155</name>
</gene>
<evidence type="ECO:0000256" key="2">
    <source>
        <dbReference type="ARBA" id="ARBA00023082"/>
    </source>
</evidence>
<dbReference type="InterPro" id="IPR007624">
    <property type="entry name" value="RNA_pol_sigma70_r3"/>
</dbReference>
<keyword evidence="4" id="KW-0804">Transcription</keyword>
<proteinExistence type="predicted"/>
<dbReference type="AlphaFoldDB" id="A0A413T6T3"/>
<keyword evidence="2" id="KW-0731">Sigma factor</keyword>
<dbReference type="Gene3D" id="1.10.1740.10">
    <property type="match status" value="1"/>
</dbReference>
<evidence type="ECO:0008006" key="10">
    <source>
        <dbReference type="Google" id="ProtNLM"/>
    </source>
</evidence>
<dbReference type="EMBL" id="QSFV01000016">
    <property type="protein sequence ID" value="RHA80671.1"/>
    <property type="molecule type" value="Genomic_DNA"/>
</dbReference>
<dbReference type="InterPro" id="IPR014284">
    <property type="entry name" value="RNA_pol_sigma-70_dom"/>
</dbReference>
<dbReference type="InterPro" id="IPR013324">
    <property type="entry name" value="RNA_pol_sigma_r3/r4-like"/>
</dbReference>
<reference evidence="8 9" key="1">
    <citation type="submission" date="2018-08" db="EMBL/GenBank/DDBJ databases">
        <title>A genome reference for cultivated species of the human gut microbiota.</title>
        <authorList>
            <person name="Zou Y."/>
            <person name="Xue W."/>
            <person name="Luo G."/>
        </authorList>
    </citation>
    <scope>NUCLEOTIDE SEQUENCE [LARGE SCALE GENOMIC DNA]</scope>
    <source>
        <strain evidence="8 9">AM42-30</strain>
    </source>
</reference>
<dbReference type="Pfam" id="PF04545">
    <property type="entry name" value="Sigma70_r4"/>
    <property type="match status" value="1"/>
</dbReference>
<evidence type="ECO:0000256" key="1">
    <source>
        <dbReference type="ARBA" id="ARBA00023015"/>
    </source>
</evidence>
<feature type="domain" description="RNA polymerase sigma-70 region 4" evidence="7">
    <location>
        <begin position="190"/>
        <end position="237"/>
    </location>
</feature>
<evidence type="ECO:0000256" key="4">
    <source>
        <dbReference type="ARBA" id="ARBA00023163"/>
    </source>
</evidence>
<evidence type="ECO:0000313" key="8">
    <source>
        <dbReference type="EMBL" id="RHA80671.1"/>
    </source>
</evidence>
<evidence type="ECO:0000259" key="5">
    <source>
        <dbReference type="Pfam" id="PF04539"/>
    </source>
</evidence>
<dbReference type="NCBIfam" id="TIGR02937">
    <property type="entry name" value="sigma70-ECF"/>
    <property type="match status" value="1"/>
</dbReference>
<dbReference type="Pfam" id="PF04539">
    <property type="entry name" value="Sigma70_r3"/>
    <property type="match status" value="1"/>
</dbReference>
<dbReference type="SUPFAM" id="SSF88946">
    <property type="entry name" value="Sigma2 domain of RNA polymerase sigma factors"/>
    <property type="match status" value="1"/>
</dbReference>
<dbReference type="InterPro" id="IPR007627">
    <property type="entry name" value="RNA_pol_sigma70_r2"/>
</dbReference>